<dbReference type="EMBL" id="CANTFL010000810">
    <property type="protein sequence ID" value="CAI5727873.1"/>
    <property type="molecule type" value="Genomic_DNA"/>
</dbReference>
<evidence type="ECO:0000313" key="1">
    <source>
        <dbReference type="EMBL" id="CAI5727873.1"/>
    </source>
</evidence>
<evidence type="ECO:0008006" key="3">
    <source>
        <dbReference type="Google" id="ProtNLM"/>
    </source>
</evidence>
<name>A0AAV0TXI6_HYABA</name>
<comment type="caution">
    <text evidence="1">The sequence shown here is derived from an EMBL/GenBank/DDBJ whole genome shotgun (WGS) entry which is preliminary data.</text>
</comment>
<accession>A0AAV0TXI6</accession>
<keyword evidence="2" id="KW-1185">Reference proteome</keyword>
<gene>
    <name evidence="1" type="ORF">HBR001_LOCUS4195</name>
</gene>
<dbReference type="AlphaFoldDB" id="A0AAV0TXI6"/>
<organism evidence="1 2">
    <name type="scientific">Hyaloperonospora brassicae</name>
    <name type="common">Brassica downy mildew</name>
    <name type="synonym">Peronospora brassicae</name>
    <dbReference type="NCBI Taxonomy" id="162125"/>
    <lineage>
        <taxon>Eukaryota</taxon>
        <taxon>Sar</taxon>
        <taxon>Stramenopiles</taxon>
        <taxon>Oomycota</taxon>
        <taxon>Peronosporomycetes</taxon>
        <taxon>Peronosporales</taxon>
        <taxon>Peronosporaceae</taxon>
        <taxon>Hyaloperonospora</taxon>
    </lineage>
</organism>
<dbReference type="Gene3D" id="3.40.50.2000">
    <property type="entry name" value="Glycogen Phosphorylase B"/>
    <property type="match status" value="1"/>
</dbReference>
<dbReference type="SUPFAM" id="SSF53756">
    <property type="entry name" value="UDP-Glycosyltransferase/glycogen phosphorylase"/>
    <property type="match status" value="1"/>
</dbReference>
<protein>
    <recommendedName>
        <fullName evidence="3">Glycosyl transferase family 1 domain-containing protein</fullName>
    </recommendedName>
</protein>
<dbReference type="Pfam" id="PF13692">
    <property type="entry name" value="Glyco_trans_1_4"/>
    <property type="match status" value="1"/>
</dbReference>
<proteinExistence type="predicted"/>
<reference evidence="1" key="1">
    <citation type="submission" date="2022-12" db="EMBL/GenBank/DDBJ databases">
        <authorList>
            <person name="Webb A."/>
        </authorList>
    </citation>
    <scope>NUCLEOTIDE SEQUENCE</scope>
    <source>
        <strain evidence="1">Hp1</strain>
    </source>
</reference>
<dbReference type="Proteomes" id="UP001162031">
    <property type="component" value="Unassembled WGS sequence"/>
</dbReference>
<sequence>MATLGRRRGPLLDRRSRLLVGFGALLVLGTTTLVLQMVPSMNRSLEARKQQEVANAMRTHLNALADDEFGGNEVSGEDRLHLSLLHETCVRDSDASLPWTFGRPGHQLPNATASNPEVLTHKEDPDMLAKLRQCPDVDIFLPVGIRGNGYCEDAVAYVKYLKSRLLLQWTLEVRLFDPALGRTVDYFDLCPKTPVIFFNHYWDGVPSMPRWPKDKPIYVMPNIEMYEMTAEHYWNASAVLCKTKVCYDRVTKWYEQEGSPRDTKVFYTKHTSSDQTDFARKRLGEGAIAPKDFLDVKFLHTAGTSNLKGTRQLVQCWVSEPSLPPLDVYIDKGAFDASVNGDLKKSMQHSRSPLHVNVGMVERSVFAKMTAEAAFFMCPSLSEGYGHYINQARAAGAVVITTDLPPMNELISSGTTGFLIPVKRLKDTNQILGGEYDKEHGLKGFDGLVGSFSGTDVCKAVREMVGSTTADQRAIIGARARQAYNADTKFFASAMEEVREFARRGLYVNRRP</sequence>
<evidence type="ECO:0000313" key="2">
    <source>
        <dbReference type="Proteomes" id="UP001162031"/>
    </source>
</evidence>